<evidence type="ECO:0000313" key="8">
    <source>
        <dbReference type="Proteomes" id="UP000558488"/>
    </source>
</evidence>
<keyword evidence="5" id="KW-0812">Transmembrane</keyword>
<dbReference type="InterPro" id="IPR051496">
    <property type="entry name" value="H-rev107_PLA/AT"/>
</dbReference>
<evidence type="ECO:0000313" key="7">
    <source>
        <dbReference type="EMBL" id="KAF6279517.1"/>
    </source>
</evidence>
<feature type="domain" description="LRAT" evidence="6">
    <location>
        <begin position="1"/>
        <end position="31"/>
    </location>
</feature>
<dbReference type="GO" id="GO:0004623">
    <property type="term" value="F:phospholipase A2 activity"/>
    <property type="evidence" value="ECO:0007669"/>
    <property type="project" value="TreeGrafter"/>
</dbReference>
<evidence type="ECO:0000256" key="2">
    <source>
        <dbReference type="ARBA" id="ARBA00022679"/>
    </source>
</evidence>
<name>A0A7J7RU41_PIPKU</name>
<dbReference type="PROSITE" id="PS51934">
    <property type="entry name" value="LRAT"/>
    <property type="match status" value="1"/>
</dbReference>
<evidence type="ECO:0000259" key="6">
    <source>
        <dbReference type="PROSITE" id="PS51934"/>
    </source>
</evidence>
<keyword evidence="2" id="KW-0808">Transferase</keyword>
<dbReference type="GO" id="GO:0005737">
    <property type="term" value="C:cytoplasm"/>
    <property type="evidence" value="ECO:0007669"/>
    <property type="project" value="TreeGrafter"/>
</dbReference>
<dbReference type="PANTHER" id="PTHR13943:SF31">
    <property type="entry name" value="PHOSPHOLIPASE A AND ACYLTRANSFERASE 3"/>
    <property type="match status" value="1"/>
</dbReference>
<keyword evidence="4" id="KW-0443">Lipid metabolism</keyword>
<dbReference type="PANTHER" id="PTHR13943">
    <property type="entry name" value="HRAS-LIKE SUPPRESSOR - RELATED"/>
    <property type="match status" value="1"/>
</dbReference>
<evidence type="ECO:0000256" key="4">
    <source>
        <dbReference type="ARBA" id="ARBA00023098"/>
    </source>
</evidence>
<dbReference type="AlphaFoldDB" id="A0A7J7RU41"/>
<evidence type="ECO:0000256" key="5">
    <source>
        <dbReference type="SAM" id="Phobius"/>
    </source>
</evidence>
<feature type="transmembrane region" description="Helical" evidence="5">
    <location>
        <begin position="39"/>
        <end position="59"/>
    </location>
</feature>
<dbReference type="GO" id="GO:0070292">
    <property type="term" value="P:N-acylphosphatidylethanolamine metabolic process"/>
    <property type="evidence" value="ECO:0007669"/>
    <property type="project" value="TreeGrafter"/>
</dbReference>
<accession>A0A7J7RU41</accession>
<evidence type="ECO:0000256" key="1">
    <source>
        <dbReference type="ARBA" id="ARBA00007824"/>
    </source>
</evidence>
<dbReference type="Gene3D" id="3.90.1720.10">
    <property type="entry name" value="endopeptidase domain like (from Nostoc punctiforme)"/>
    <property type="match status" value="1"/>
</dbReference>
<keyword evidence="3" id="KW-0378">Hydrolase</keyword>
<dbReference type="Pfam" id="PF04970">
    <property type="entry name" value="LRAT"/>
    <property type="match status" value="1"/>
</dbReference>
<dbReference type="InterPro" id="IPR007053">
    <property type="entry name" value="LRAT_dom"/>
</dbReference>
<comment type="similarity">
    <text evidence="1">Belongs to the H-rev107 family.</text>
</comment>
<keyword evidence="5" id="KW-1133">Transmembrane helix</keyword>
<sequence length="66" mass="7378">MVGKALEYDVLKKNCEHFVTDLRYGNPRSKQAENFQTKAVVGGATLMGGALAFAGYTFMSKRFQRQ</sequence>
<reference evidence="7 8" key="1">
    <citation type="journal article" date="2020" name="Nature">
        <title>Six reference-quality genomes reveal evolution of bat adaptations.</title>
        <authorList>
            <person name="Jebb D."/>
            <person name="Huang Z."/>
            <person name="Pippel M."/>
            <person name="Hughes G.M."/>
            <person name="Lavrichenko K."/>
            <person name="Devanna P."/>
            <person name="Winkler S."/>
            <person name="Jermiin L.S."/>
            <person name="Skirmuntt E.C."/>
            <person name="Katzourakis A."/>
            <person name="Burkitt-Gray L."/>
            <person name="Ray D.A."/>
            <person name="Sullivan K.A.M."/>
            <person name="Roscito J.G."/>
            <person name="Kirilenko B.M."/>
            <person name="Davalos L.M."/>
            <person name="Corthals A.P."/>
            <person name="Power M.L."/>
            <person name="Jones G."/>
            <person name="Ransome R.D."/>
            <person name="Dechmann D.K.N."/>
            <person name="Locatelli A.G."/>
            <person name="Puechmaille S.J."/>
            <person name="Fedrigo O."/>
            <person name="Jarvis E.D."/>
            <person name="Hiller M."/>
            <person name="Vernes S.C."/>
            <person name="Myers E.W."/>
            <person name="Teeling E.C."/>
        </authorList>
    </citation>
    <scope>NUCLEOTIDE SEQUENCE [LARGE SCALE GENOMIC DNA]</scope>
    <source>
        <strain evidence="7">MPipKuh1</strain>
        <tissue evidence="7">Flight muscle</tissue>
    </source>
</reference>
<dbReference type="GO" id="GO:0008970">
    <property type="term" value="F:phospholipase A1 activity"/>
    <property type="evidence" value="ECO:0007669"/>
    <property type="project" value="TreeGrafter"/>
</dbReference>
<keyword evidence="5" id="KW-0472">Membrane</keyword>
<comment type="caution">
    <text evidence="7">The sequence shown here is derived from an EMBL/GenBank/DDBJ whole genome shotgun (WGS) entry which is preliminary data.</text>
</comment>
<dbReference type="Proteomes" id="UP000558488">
    <property type="component" value="Unassembled WGS sequence"/>
</dbReference>
<organism evidence="7 8">
    <name type="scientific">Pipistrellus kuhlii</name>
    <name type="common">Kuhl's pipistrelle</name>
    <dbReference type="NCBI Taxonomy" id="59472"/>
    <lineage>
        <taxon>Eukaryota</taxon>
        <taxon>Metazoa</taxon>
        <taxon>Chordata</taxon>
        <taxon>Craniata</taxon>
        <taxon>Vertebrata</taxon>
        <taxon>Euteleostomi</taxon>
        <taxon>Mammalia</taxon>
        <taxon>Eutheria</taxon>
        <taxon>Laurasiatheria</taxon>
        <taxon>Chiroptera</taxon>
        <taxon>Yangochiroptera</taxon>
        <taxon>Vespertilionidae</taxon>
        <taxon>Pipistrellus</taxon>
    </lineage>
</organism>
<keyword evidence="8" id="KW-1185">Reference proteome</keyword>
<gene>
    <name evidence="7" type="ORF">mPipKuh1_014609</name>
</gene>
<dbReference type="EMBL" id="JACAGB010000059">
    <property type="protein sequence ID" value="KAF6279517.1"/>
    <property type="molecule type" value="Genomic_DNA"/>
</dbReference>
<protein>
    <recommendedName>
        <fullName evidence="6">LRAT domain-containing protein</fullName>
    </recommendedName>
</protein>
<dbReference type="GO" id="GO:0016410">
    <property type="term" value="F:N-acyltransferase activity"/>
    <property type="evidence" value="ECO:0007669"/>
    <property type="project" value="TreeGrafter"/>
</dbReference>
<evidence type="ECO:0000256" key="3">
    <source>
        <dbReference type="ARBA" id="ARBA00022801"/>
    </source>
</evidence>
<proteinExistence type="inferred from homology"/>